<evidence type="ECO:0000313" key="5">
    <source>
        <dbReference type="Ensembl" id="ENSPMRP00000026519.1"/>
    </source>
</evidence>
<dbReference type="Gene3D" id="2.60.40.10">
    <property type="entry name" value="Immunoglobulins"/>
    <property type="match status" value="2"/>
</dbReference>
<dbReference type="PANTHER" id="PTHR45046:SF1">
    <property type="entry name" value="V-SET AND IMMUNOGLOBULIN DOMAIN-CONTAINING PROTEIN 2"/>
    <property type="match status" value="1"/>
</dbReference>
<dbReference type="PANTHER" id="PTHR45046">
    <property type="entry name" value="V-SET AND IMMUNOGLOBULIN DOMAIN-CONTAINING PROTEIN 2"/>
    <property type="match status" value="1"/>
</dbReference>
<name>A0A670JSN6_PODMU</name>
<dbReference type="CTD" id="23584"/>
<dbReference type="PROSITE" id="PS50835">
    <property type="entry name" value="IG_LIKE"/>
    <property type="match status" value="2"/>
</dbReference>
<gene>
    <name evidence="5" type="primary">VSIG2</name>
</gene>
<dbReference type="SMART" id="SM00408">
    <property type="entry name" value="IGc2"/>
    <property type="match status" value="2"/>
</dbReference>
<feature type="region of interest" description="Disordered" evidence="1">
    <location>
        <begin position="317"/>
        <end position="337"/>
    </location>
</feature>
<feature type="transmembrane region" description="Helical" evidence="2">
    <location>
        <begin position="246"/>
        <end position="269"/>
    </location>
</feature>
<reference evidence="5 6" key="1">
    <citation type="journal article" date="2019" name="Proc. Natl. Acad. Sci. U.S.A.">
        <title>Regulatory changes in pterin and carotenoid genes underlie balanced color polymorphisms in the wall lizard.</title>
        <authorList>
            <person name="Andrade P."/>
            <person name="Pinho C."/>
            <person name="Perez I de Lanuza G."/>
            <person name="Afonso S."/>
            <person name="Brejcha J."/>
            <person name="Rubin C.J."/>
            <person name="Wallerman O."/>
            <person name="Pereira P."/>
            <person name="Sabatino S.J."/>
            <person name="Bellati A."/>
            <person name="Pellitteri-Rosa D."/>
            <person name="Bosakova Z."/>
            <person name="Bunikis I."/>
            <person name="Carretero M.A."/>
            <person name="Feiner N."/>
            <person name="Marsik P."/>
            <person name="Pauperio F."/>
            <person name="Salvi D."/>
            <person name="Soler L."/>
            <person name="While G.M."/>
            <person name="Uller T."/>
            <person name="Font E."/>
            <person name="Andersson L."/>
            <person name="Carneiro M."/>
        </authorList>
    </citation>
    <scope>NUCLEOTIDE SEQUENCE</scope>
</reference>
<organism evidence="5 6">
    <name type="scientific">Podarcis muralis</name>
    <name type="common">Wall lizard</name>
    <name type="synonym">Lacerta muralis</name>
    <dbReference type="NCBI Taxonomy" id="64176"/>
    <lineage>
        <taxon>Eukaryota</taxon>
        <taxon>Metazoa</taxon>
        <taxon>Chordata</taxon>
        <taxon>Craniata</taxon>
        <taxon>Vertebrata</taxon>
        <taxon>Euteleostomi</taxon>
        <taxon>Lepidosauria</taxon>
        <taxon>Squamata</taxon>
        <taxon>Bifurcata</taxon>
        <taxon>Unidentata</taxon>
        <taxon>Episquamata</taxon>
        <taxon>Laterata</taxon>
        <taxon>Lacertibaenia</taxon>
        <taxon>Lacertidae</taxon>
        <taxon>Podarcis</taxon>
    </lineage>
</organism>
<evidence type="ECO:0000256" key="3">
    <source>
        <dbReference type="SAM" id="SignalP"/>
    </source>
</evidence>
<dbReference type="AlphaFoldDB" id="A0A670JSN6"/>
<evidence type="ECO:0000259" key="4">
    <source>
        <dbReference type="PROSITE" id="PS50835"/>
    </source>
</evidence>
<dbReference type="InterPro" id="IPR036179">
    <property type="entry name" value="Ig-like_dom_sf"/>
</dbReference>
<dbReference type="InterPro" id="IPR007110">
    <property type="entry name" value="Ig-like_dom"/>
</dbReference>
<dbReference type="GeneID" id="114585910"/>
<reference evidence="5" key="2">
    <citation type="submission" date="2025-08" db="UniProtKB">
        <authorList>
            <consortium name="Ensembl"/>
        </authorList>
    </citation>
    <scope>IDENTIFICATION</scope>
</reference>
<keyword evidence="2" id="KW-0812">Transmembrane</keyword>
<dbReference type="InterPro" id="IPR003598">
    <property type="entry name" value="Ig_sub2"/>
</dbReference>
<protein>
    <submittedName>
        <fullName evidence="5">V-set and immunoglobulin domain containing 2</fullName>
    </submittedName>
</protein>
<evidence type="ECO:0000256" key="1">
    <source>
        <dbReference type="SAM" id="MobiDB-lite"/>
    </source>
</evidence>
<dbReference type="InterPro" id="IPR013106">
    <property type="entry name" value="Ig_V-set"/>
</dbReference>
<keyword evidence="6" id="KW-1185">Reference proteome</keyword>
<keyword evidence="2" id="KW-0472">Membrane</keyword>
<keyword evidence="3" id="KW-0732">Signal</keyword>
<dbReference type="Pfam" id="PF07686">
    <property type="entry name" value="V-set"/>
    <property type="match status" value="1"/>
</dbReference>
<dbReference type="InterPro" id="IPR003599">
    <property type="entry name" value="Ig_sub"/>
</dbReference>
<dbReference type="RefSeq" id="XP_028564611.1">
    <property type="nucleotide sequence ID" value="XM_028708778.1"/>
</dbReference>
<dbReference type="Pfam" id="PF13927">
    <property type="entry name" value="Ig_3"/>
    <property type="match status" value="1"/>
</dbReference>
<proteinExistence type="predicted"/>
<accession>A0A670JSN6</accession>
<dbReference type="SMART" id="SM00406">
    <property type="entry name" value="IGv"/>
    <property type="match status" value="1"/>
</dbReference>
<dbReference type="SUPFAM" id="SSF48726">
    <property type="entry name" value="Immunoglobulin"/>
    <property type="match status" value="2"/>
</dbReference>
<evidence type="ECO:0000313" key="6">
    <source>
        <dbReference type="Proteomes" id="UP000472272"/>
    </source>
</evidence>
<dbReference type="OMA" id="CLIKFQK"/>
<dbReference type="Proteomes" id="UP000472272">
    <property type="component" value="Chromosome 15"/>
</dbReference>
<dbReference type="Ensembl" id="ENSPMRT00000028133.1">
    <property type="protein sequence ID" value="ENSPMRP00000026519.1"/>
    <property type="gene ID" value="ENSPMRG00000017148.1"/>
</dbReference>
<dbReference type="SMART" id="SM00409">
    <property type="entry name" value="IG"/>
    <property type="match status" value="2"/>
</dbReference>
<keyword evidence="2" id="KW-1133">Transmembrane helix</keyword>
<dbReference type="OrthoDB" id="10041737at2759"/>
<dbReference type="InterPro" id="IPR042475">
    <property type="entry name" value="VSIG2"/>
</dbReference>
<feature type="signal peptide" evidence="3">
    <location>
        <begin position="1"/>
        <end position="27"/>
    </location>
</feature>
<feature type="chain" id="PRO_5025416631" evidence="3">
    <location>
        <begin position="28"/>
        <end position="337"/>
    </location>
</feature>
<feature type="domain" description="Ig-like" evidence="4">
    <location>
        <begin position="148"/>
        <end position="239"/>
    </location>
</feature>
<dbReference type="KEGG" id="pmua:114585910"/>
<evidence type="ECO:0000256" key="2">
    <source>
        <dbReference type="SAM" id="Phobius"/>
    </source>
</evidence>
<feature type="domain" description="Ig-like" evidence="4">
    <location>
        <begin position="10"/>
        <end position="129"/>
    </location>
</feature>
<reference evidence="5" key="3">
    <citation type="submission" date="2025-09" db="UniProtKB">
        <authorList>
            <consortium name="Ensembl"/>
        </authorList>
    </citation>
    <scope>IDENTIFICATION</scope>
</reference>
<dbReference type="GeneTree" id="ENSGT00940000161544"/>
<dbReference type="InterPro" id="IPR013783">
    <property type="entry name" value="Ig-like_fold"/>
</dbReference>
<sequence length="337" mass="36488">MALTVIFLTPSISCSLILISVFGCGECVEVTVPQDPVMQQRGSSVELPCHYKTSVDKNFVLEWRFAPGSTPHDQGKQILYFTNNKLYKPGSQSERLSLLQDLPTLGDASIQLTDLHASDAGTYICEVNNPPDFYGTSVGLIQLTVLMPPSTPVCKGTTSASVGSDAHLTCNSSEGVPSPTYSWTRLDTKTPLPLSNMVQDDKTGNLWLRNISLAFSGMYQCLASNEFGQQKCELTIQVTGTAEAGVIAGAVIGVLLALLLLCGIVLWFLRFRKQKEKKTTQSIYSGNEIREDATAPGISEASLQGESQPENHLLENISSRPASTTSTTKSQLNNFLV</sequence>